<protein>
    <submittedName>
        <fullName evidence="3">Peptide-binding protein</fullName>
    </submittedName>
</protein>
<dbReference type="InterPro" id="IPR002901">
    <property type="entry name" value="MGlyc_endo_b_GlcNAc-like_dom"/>
</dbReference>
<evidence type="ECO:0000313" key="3">
    <source>
        <dbReference type="EMBL" id="PQD96214.1"/>
    </source>
</evidence>
<comment type="caution">
    <text evidence="3">The sequence shown here is derived from an EMBL/GenBank/DDBJ whole genome shotgun (WGS) entry which is preliminary data.</text>
</comment>
<dbReference type="InterPro" id="IPR003646">
    <property type="entry name" value="SH3-like_bac-type"/>
</dbReference>
<dbReference type="RefSeq" id="WP_146102821.1">
    <property type="nucleotide sequence ID" value="NZ_PKOZ01000002.1"/>
</dbReference>
<dbReference type="OrthoDB" id="9816557at2"/>
<feature type="domain" description="SH3b" evidence="2">
    <location>
        <begin position="180"/>
        <end position="242"/>
    </location>
</feature>
<dbReference type="InterPro" id="IPR036028">
    <property type="entry name" value="SH3-like_dom_sf"/>
</dbReference>
<dbReference type="InterPro" id="IPR052354">
    <property type="entry name" value="Cell_Wall_Dynamics_Protein"/>
</dbReference>
<dbReference type="SMART" id="SM00287">
    <property type="entry name" value="SH3b"/>
    <property type="match status" value="8"/>
</dbReference>
<dbReference type="Proteomes" id="UP000239663">
    <property type="component" value="Unassembled WGS sequence"/>
</dbReference>
<keyword evidence="4" id="KW-1185">Reference proteome</keyword>
<evidence type="ECO:0000256" key="1">
    <source>
        <dbReference type="SAM" id="MobiDB-lite"/>
    </source>
</evidence>
<dbReference type="Pfam" id="PF01832">
    <property type="entry name" value="Glucosaminidase"/>
    <property type="match status" value="1"/>
</dbReference>
<reference evidence="3 4" key="1">
    <citation type="submission" date="2017-12" db="EMBL/GenBank/DDBJ databases">
        <title>Taxonomic description and draft genome of Pradoshia cofamensis Gen. nov., sp. nov., a thermotolerant bacillale isolated from anterior gut of earthworm Eisenia fetida.</title>
        <authorList>
            <person name="Saha T."/>
            <person name="Chakraborty R."/>
        </authorList>
    </citation>
    <scope>NUCLEOTIDE SEQUENCE [LARGE SCALE GENOMIC DNA]</scope>
    <source>
        <strain evidence="3 4">EAG3</strain>
    </source>
</reference>
<dbReference type="EMBL" id="PKOZ01000002">
    <property type="protein sequence ID" value="PQD96214.1"/>
    <property type="molecule type" value="Genomic_DNA"/>
</dbReference>
<dbReference type="GO" id="GO:0004040">
    <property type="term" value="F:amidase activity"/>
    <property type="evidence" value="ECO:0007669"/>
    <property type="project" value="InterPro"/>
</dbReference>
<dbReference type="AlphaFoldDB" id="A0A2S7N2F9"/>
<dbReference type="PANTHER" id="PTHR34408">
    <property type="entry name" value="FAMILY PROTEIN, PUTATIVE-RELATED"/>
    <property type="match status" value="1"/>
</dbReference>
<feature type="domain" description="SH3b" evidence="2">
    <location>
        <begin position="36"/>
        <end position="102"/>
    </location>
</feature>
<proteinExistence type="predicted"/>
<dbReference type="SUPFAM" id="SSF50044">
    <property type="entry name" value="SH3-domain"/>
    <property type="match status" value="2"/>
</dbReference>
<dbReference type="PROSITE" id="PS51781">
    <property type="entry name" value="SH3B"/>
    <property type="match status" value="5"/>
</dbReference>
<feature type="domain" description="SH3b" evidence="2">
    <location>
        <begin position="412"/>
        <end position="475"/>
    </location>
</feature>
<sequence>MLRLGVKQLRVVGLSLFLLFGMLASGMAVPAISGEADAATVTTYTTTANLNLRKSASTSSAILLTIPKGKKITYISTSGSWYKVKYSSKTGFVSSKYVKKTTTTTSTSIAATKFKTTANVNMRSKASTSGKILMTIPKGKIVTATAKSGSWYKVKYSSKTGWVSSKYVKKTTTTTSTSIAATKFKTTANVNIRSKASTSGKVLTTIPKGKVVTATAKSGSWYKVKYGSKTGWVKNTYVKEYYQYTSTNKTLYKTTKKASLRSTPDTKKATVYSIPADNAFESTQRVVNSKGETWYRVSYKGKNYFVKSTEVTKVTASSFKKLTYKAKVNATLYSFAGAKHTSLITIPKGASITTTYKIGNWYKTTYKGKTGYVLINNFSKVTASTGAATGSGTTSGSTTTKPSDLPNGTAITKVNYVTASNLNLRASDTTSATLLTSIPAGTTVSTAYKTSNGWFQVTYNGKTGFASGNYLITEANAAKIKSYESNQSSYLFMDLRKKSSVTAAQINAYIAKSATSSNSVLHGEGATIIAAAEKHGVNALYLAAHAIHESNYGKSTISMAKNNLFGFGAYDLAPFVGAVKFSTVKSNIEYIAQEMKATYLNPGNWKYKGAYLGYTVKNVNGGRIDSLSKGMNFYYASDSNWGNAIAKHMSGMLSYSNEGAKSQTANTTVPSRPSYPNGKDVFPAGTIAVSNASINLYSTKGSTSTVAATISKGATFNLLEKWNDYWLTIKYNGKTYYTNKVSLSSYHNYMTVKNLARVTATSLNVRSSASTAGSVVGILYNYEYVELVVDANHKPVTSNGWYQVKLNDGTIGWCSGTYLYRELNK</sequence>
<accession>A0A2S7N2F9</accession>
<dbReference type="Gene3D" id="1.10.530.10">
    <property type="match status" value="1"/>
</dbReference>
<name>A0A2S7N2F9_9BACI</name>
<feature type="domain" description="SH3b" evidence="2">
    <location>
        <begin position="110"/>
        <end position="172"/>
    </location>
</feature>
<feature type="compositionally biased region" description="Low complexity" evidence="1">
    <location>
        <begin position="387"/>
        <end position="400"/>
    </location>
</feature>
<gene>
    <name evidence="3" type="ORF">CYL18_06350</name>
</gene>
<evidence type="ECO:0000259" key="2">
    <source>
        <dbReference type="PROSITE" id="PS51781"/>
    </source>
</evidence>
<dbReference type="Pfam" id="PF08239">
    <property type="entry name" value="SH3_3"/>
    <property type="match status" value="6"/>
</dbReference>
<feature type="domain" description="SH3b" evidence="2">
    <location>
        <begin position="753"/>
        <end position="823"/>
    </location>
</feature>
<evidence type="ECO:0000313" key="4">
    <source>
        <dbReference type="Proteomes" id="UP000239663"/>
    </source>
</evidence>
<organism evidence="3 4">
    <name type="scientific">Pradoshia eiseniae</name>
    <dbReference type="NCBI Taxonomy" id="2064768"/>
    <lineage>
        <taxon>Bacteria</taxon>
        <taxon>Bacillati</taxon>
        <taxon>Bacillota</taxon>
        <taxon>Bacilli</taxon>
        <taxon>Bacillales</taxon>
        <taxon>Bacillaceae</taxon>
        <taxon>Pradoshia</taxon>
    </lineage>
</organism>
<feature type="region of interest" description="Disordered" evidence="1">
    <location>
        <begin position="387"/>
        <end position="406"/>
    </location>
</feature>
<dbReference type="Gene3D" id="2.30.30.40">
    <property type="entry name" value="SH3 Domains"/>
    <property type="match status" value="8"/>
</dbReference>